<dbReference type="InterPro" id="IPR003347">
    <property type="entry name" value="JmjC_dom"/>
</dbReference>
<accession>A0A7S2TRK7</accession>
<organism evidence="3">
    <name type="scientific">Lotharella oceanica</name>
    <dbReference type="NCBI Taxonomy" id="641309"/>
    <lineage>
        <taxon>Eukaryota</taxon>
        <taxon>Sar</taxon>
        <taxon>Rhizaria</taxon>
        <taxon>Cercozoa</taxon>
        <taxon>Chlorarachniophyceae</taxon>
        <taxon>Lotharella</taxon>
    </lineage>
</organism>
<feature type="compositionally biased region" description="Basic and acidic residues" evidence="1">
    <location>
        <begin position="328"/>
        <end position="341"/>
    </location>
</feature>
<evidence type="ECO:0000259" key="2">
    <source>
        <dbReference type="PROSITE" id="PS51184"/>
    </source>
</evidence>
<feature type="domain" description="JmjC" evidence="2">
    <location>
        <begin position="47"/>
        <end position="208"/>
    </location>
</feature>
<dbReference type="SUPFAM" id="SSF51197">
    <property type="entry name" value="Clavaminate synthase-like"/>
    <property type="match status" value="1"/>
</dbReference>
<protein>
    <recommendedName>
        <fullName evidence="2">JmjC domain-containing protein</fullName>
    </recommendedName>
</protein>
<feature type="compositionally biased region" description="Gly residues" evidence="1">
    <location>
        <begin position="345"/>
        <end position="359"/>
    </location>
</feature>
<evidence type="ECO:0000313" key="3">
    <source>
        <dbReference type="EMBL" id="CAD9764629.1"/>
    </source>
</evidence>
<evidence type="ECO:0000256" key="1">
    <source>
        <dbReference type="SAM" id="MobiDB-lite"/>
    </source>
</evidence>
<feature type="compositionally biased region" description="Basic residues" evidence="1">
    <location>
        <begin position="381"/>
        <end position="394"/>
    </location>
</feature>
<dbReference type="AlphaFoldDB" id="A0A7S2TRK7"/>
<dbReference type="Gene3D" id="2.60.120.650">
    <property type="entry name" value="Cupin"/>
    <property type="match status" value="1"/>
</dbReference>
<proteinExistence type="predicted"/>
<dbReference type="Pfam" id="PF02373">
    <property type="entry name" value="JmjC"/>
    <property type="match status" value="1"/>
</dbReference>
<gene>
    <name evidence="3" type="ORF">LSP00402_LOCUS10254</name>
</gene>
<dbReference type="EMBL" id="HBHP01016544">
    <property type="protein sequence ID" value="CAD9764629.1"/>
    <property type="molecule type" value="Transcribed_RNA"/>
</dbReference>
<dbReference type="SMART" id="SM00558">
    <property type="entry name" value="JmjC"/>
    <property type="match status" value="1"/>
</dbReference>
<name>A0A7S2TRK7_9EUKA</name>
<dbReference type="PROSITE" id="PS51184">
    <property type="entry name" value="JMJC"/>
    <property type="match status" value="1"/>
</dbReference>
<reference evidence="3" key="1">
    <citation type="submission" date="2021-01" db="EMBL/GenBank/DDBJ databases">
        <authorList>
            <person name="Corre E."/>
            <person name="Pelletier E."/>
            <person name="Niang G."/>
            <person name="Scheremetjew M."/>
            <person name="Finn R."/>
            <person name="Kale V."/>
            <person name="Holt S."/>
            <person name="Cochrane G."/>
            <person name="Meng A."/>
            <person name="Brown T."/>
            <person name="Cohen L."/>
        </authorList>
    </citation>
    <scope>NUCLEOTIDE SEQUENCE</scope>
    <source>
        <strain evidence="3">CCMP622</strain>
    </source>
</reference>
<dbReference type="InterPro" id="IPR050910">
    <property type="entry name" value="JMJD6_ArgDemeth/LysHydrox"/>
</dbReference>
<sequence length="394" mass="43628">MKYYGDYPLCIKEVDGEMVRIPLRMFFDYVKATSADYPVYLCEKEIPAPLLEDYANPIPFQDDLYQQVLPPPDDGDAEHPWLAYLLIGGRGSGSPVHKDPIGSGAWNALLHGKKRWCLFPPGTNKTLLGMTDGDSQPPAYWWQDVYPNIKNHPEVTNIEVIQKAGEIMFVPAGWYHVVMNLETSIAVTQNFVLPSMLTHAMKTLMKENPKLSKAFLMRLSKIRPELMTPLRATLLADAIKSKKPPVVVGESWRKKTVEKDARANRRYDAVKDTGLPGAATLHIPAKERALKEADPKPIGISPENELACLKAERLALEKERALLEQERKMKEAEDGNTRNDPDDPPGGGGGGGASGGGSGVATSAKGGANLGRPSPEARTSSWRRRKKKTQYLFR</sequence>
<feature type="region of interest" description="Disordered" evidence="1">
    <location>
        <begin position="328"/>
        <end position="394"/>
    </location>
</feature>
<dbReference type="PANTHER" id="PTHR12480">
    <property type="entry name" value="ARGININE DEMETHYLASE AND LYSYL-HYDROXYLASE JMJD"/>
    <property type="match status" value="1"/>
</dbReference>